<keyword evidence="2" id="KW-1185">Reference proteome</keyword>
<dbReference type="HOGENOM" id="CLU_1769452_0_0_1"/>
<gene>
    <name evidence="1" type="ORF">M407DRAFT_245396</name>
</gene>
<evidence type="ECO:0000313" key="1">
    <source>
        <dbReference type="EMBL" id="KIO21722.1"/>
    </source>
</evidence>
<proteinExistence type="predicted"/>
<dbReference type="Proteomes" id="UP000054248">
    <property type="component" value="Unassembled WGS sequence"/>
</dbReference>
<dbReference type="AlphaFoldDB" id="A0A0C3LK14"/>
<dbReference type="OrthoDB" id="3193034at2759"/>
<reference evidence="2" key="2">
    <citation type="submission" date="2015-01" db="EMBL/GenBank/DDBJ databases">
        <title>Evolutionary Origins and Diversification of the Mycorrhizal Mutualists.</title>
        <authorList>
            <consortium name="DOE Joint Genome Institute"/>
            <consortium name="Mycorrhizal Genomics Consortium"/>
            <person name="Kohler A."/>
            <person name="Kuo A."/>
            <person name="Nagy L.G."/>
            <person name="Floudas D."/>
            <person name="Copeland A."/>
            <person name="Barry K.W."/>
            <person name="Cichocki N."/>
            <person name="Veneault-Fourrey C."/>
            <person name="LaButti K."/>
            <person name="Lindquist E.A."/>
            <person name="Lipzen A."/>
            <person name="Lundell T."/>
            <person name="Morin E."/>
            <person name="Murat C."/>
            <person name="Riley R."/>
            <person name="Ohm R."/>
            <person name="Sun H."/>
            <person name="Tunlid A."/>
            <person name="Henrissat B."/>
            <person name="Grigoriev I.V."/>
            <person name="Hibbett D.S."/>
            <person name="Martin F."/>
        </authorList>
    </citation>
    <scope>NUCLEOTIDE SEQUENCE [LARGE SCALE GENOMIC DNA]</scope>
    <source>
        <strain evidence="2">MUT 4182</strain>
    </source>
</reference>
<accession>A0A0C3LK14</accession>
<name>A0A0C3LK14_9AGAM</name>
<protein>
    <submittedName>
        <fullName evidence="1">Uncharacterized protein</fullName>
    </submittedName>
</protein>
<sequence>MLLAQWLDPQQVVQWVKIHSEHPSTFGSRTFVAFPDRRTRISRNGILFSPSTCWKHMVWINEPSHNSGDGSDLGARLTLIQLPSPDERMPTDDITTFCRNMNVPLDLSTATFVKFCDEFGLLAVGLSLNRSDLAELAFEQEVHLFWY</sequence>
<dbReference type="EMBL" id="KN823130">
    <property type="protein sequence ID" value="KIO21722.1"/>
    <property type="molecule type" value="Genomic_DNA"/>
</dbReference>
<reference evidence="1 2" key="1">
    <citation type="submission" date="2014-04" db="EMBL/GenBank/DDBJ databases">
        <authorList>
            <consortium name="DOE Joint Genome Institute"/>
            <person name="Kuo A."/>
            <person name="Girlanda M."/>
            <person name="Perotto S."/>
            <person name="Kohler A."/>
            <person name="Nagy L.G."/>
            <person name="Floudas D."/>
            <person name="Copeland A."/>
            <person name="Barry K.W."/>
            <person name="Cichocki N."/>
            <person name="Veneault-Fourrey C."/>
            <person name="LaButti K."/>
            <person name="Lindquist E.A."/>
            <person name="Lipzen A."/>
            <person name="Lundell T."/>
            <person name="Morin E."/>
            <person name="Murat C."/>
            <person name="Sun H."/>
            <person name="Tunlid A."/>
            <person name="Henrissat B."/>
            <person name="Grigoriev I.V."/>
            <person name="Hibbett D.S."/>
            <person name="Martin F."/>
            <person name="Nordberg H.P."/>
            <person name="Cantor M.N."/>
            <person name="Hua S.X."/>
        </authorList>
    </citation>
    <scope>NUCLEOTIDE SEQUENCE [LARGE SCALE GENOMIC DNA]</scope>
    <source>
        <strain evidence="1 2">MUT 4182</strain>
    </source>
</reference>
<organism evidence="1 2">
    <name type="scientific">Tulasnella calospora MUT 4182</name>
    <dbReference type="NCBI Taxonomy" id="1051891"/>
    <lineage>
        <taxon>Eukaryota</taxon>
        <taxon>Fungi</taxon>
        <taxon>Dikarya</taxon>
        <taxon>Basidiomycota</taxon>
        <taxon>Agaricomycotina</taxon>
        <taxon>Agaricomycetes</taxon>
        <taxon>Cantharellales</taxon>
        <taxon>Tulasnellaceae</taxon>
        <taxon>Tulasnella</taxon>
    </lineage>
</organism>
<evidence type="ECO:0000313" key="2">
    <source>
        <dbReference type="Proteomes" id="UP000054248"/>
    </source>
</evidence>